<proteinExistence type="predicted"/>
<gene>
    <name evidence="2" type="ORF">ABEU20_002088</name>
</gene>
<comment type="caution">
    <text evidence="2">The sequence shown here is derived from an EMBL/GenBank/DDBJ whole genome shotgun (WGS) entry which is preliminary data.</text>
</comment>
<feature type="region of interest" description="Disordered" evidence="1">
    <location>
        <begin position="22"/>
        <end position="49"/>
    </location>
</feature>
<evidence type="ECO:0000313" key="2">
    <source>
        <dbReference type="EMBL" id="MFM1723518.1"/>
    </source>
</evidence>
<dbReference type="EMBL" id="JBDLNV010000003">
    <property type="protein sequence ID" value="MFM1723518.1"/>
    <property type="molecule type" value="Genomic_DNA"/>
</dbReference>
<name>A0ABW9FFP7_9NOCA</name>
<feature type="compositionally biased region" description="Low complexity" evidence="1">
    <location>
        <begin position="22"/>
        <end position="35"/>
    </location>
</feature>
<reference evidence="2 3" key="1">
    <citation type="submission" date="2023-11" db="EMBL/GenBank/DDBJ databases">
        <authorList>
            <person name="Val-Calvo J."/>
            <person name="Scortti M."/>
            <person name="Vazquez-Boland J."/>
        </authorList>
    </citation>
    <scope>NUCLEOTIDE SEQUENCE [LARGE SCALE GENOMIC DNA]</scope>
    <source>
        <strain evidence="2 3">PAM 2766</strain>
    </source>
</reference>
<organism evidence="2 3">
    <name type="scientific">Rhodococcus parequi</name>
    <dbReference type="NCBI Taxonomy" id="3137122"/>
    <lineage>
        <taxon>Bacteria</taxon>
        <taxon>Bacillati</taxon>
        <taxon>Actinomycetota</taxon>
        <taxon>Actinomycetes</taxon>
        <taxon>Mycobacteriales</taxon>
        <taxon>Nocardiaceae</taxon>
        <taxon>Rhodococcus</taxon>
    </lineage>
</organism>
<accession>A0ABW9FFP7</accession>
<keyword evidence="3" id="KW-1185">Reference proteome</keyword>
<dbReference type="Proteomes" id="UP001629745">
    <property type="component" value="Unassembled WGS sequence"/>
</dbReference>
<evidence type="ECO:0000256" key="1">
    <source>
        <dbReference type="SAM" id="MobiDB-lite"/>
    </source>
</evidence>
<dbReference type="RefSeq" id="WP_420164089.1">
    <property type="nucleotide sequence ID" value="NZ_JBDLNV010000003.1"/>
</dbReference>
<protein>
    <submittedName>
        <fullName evidence="2">Uncharacterized protein</fullName>
    </submittedName>
</protein>
<sequence>MTTFSESHSGREVDAFPITLLGNGFSGSASDAADTAGRRGDMADTSIGSTVHVTESADLLKPEVRGERRLGVAL</sequence>
<evidence type="ECO:0000313" key="3">
    <source>
        <dbReference type="Proteomes" id="UP001629745"/>
    </source>
</evidence>